<reference evidence="2" key="1">
    <citation type="submission" date="2020-08" db="EMBL/GenBank/DDBJ databases">
        <title>Multicomponent nature underlies the extraordinary mechanical properties of spider dragline silk.</title>
        <authorList>
            <person name="Kono N."/>
            <person name="Nakamura H."/>
            <person name="Mori M."/>
            <person name="Yoshida Y."/>
            <person name="Ohtoshi R."/>
            <person name="Malay A.D."/>
            <person name="Moran D.A.P."/>
            <person name="Tomita M."/>
            <person name="Numata K."/>
            <person name="Arakawa K."/>
        </authorList>
    </citation>
    <scope>NUCLEOTIDE SEQUENCE</scope>
</reference>
<evidence type="ECO:0000313" key="3">
    <source>
        <dbReference type="Proteomes" id="UP000886998"/>
    </source>
</evidence>
<evidence type="ECO:0000256" key="1">
    <source>
        <dbReference type="SAM" id="Coils"/>
    </source>
</evidence>
<organism evidence="2 3">
    <name type="scientific">Trichonephila inaurata madagascariensis</name>
    <dbReference type="NCBI Taxonomy" id="2747483"/>
    <lineage>
        <taxon>Eukaryota</taxon>
        <taxon>Metazoa</taxon>
        <taxon>Ecdysozoa</taxon>
        <taxon>Arthropoda</taxon>
        <taxon>Chelicerata</taxon>
        <taxon>Arachnida</taxon>
        <taxon>Araneae</taxon>
        <taxon>Araneomorphae</taxon>
        <taxon>Entelegynae</taxon>
        <taxon>Araneoidea</taxon>
        <taxon>Nephilidae</taxon>
        <taxon>Trichonephila</taxon>
        <taxon>Trichonephila inaurata</taxon>
    </lineage>
</organism>
<dbReference type="AlphaFoldDB" id="A0A8X7C8Y6"/>
<keyword evidence="3" id="KW-1185">Reference proteome</keyword>
<dbReference type="Proteomes" id="UP000886998">
    <property type="component" value="Unassembled WGS sequence"/>
</dbReference>
<gene>
    <name evidence="2" type="ORF">TNIN_78421</name>
</gene>
<sequence length="162" mass="18952">MSENTTKEDVITVLDGMGETVDSERGILELKQKLMLCKAYLEYEEFVRDVLGITIEDRMEKGRKENSRTRLERQQELKLARIEEARRKAEKEARLRSEEKARHIVEKEGRLKAAKEAKILEARRRTEEKARLRAKDEATRIDEIGERKMAFGRADATCSRRT</sequence>
<dbReference type="EMBL" id="BMAV01014154">
    <property type="protein sequence ID" value="GFY62254.1"/>
    <property type="molecule type" value="Genomic_DNA"/>
</dbReference>
<feature type="coiled-coil region" evidence="1">
    <location>
        <begin position="68"/>
        <end position="137"/>
    </location>
</feature>
<protein>
    <submittedName>
        <fullName evidence="2">Uncharacterized protein</fullName>
    </submittedName>
</protein>
<name>A0A8X7C8Y6_9ARAC</name>
<evidence type="ECO:0000313" key="2">
    <source>
        <dbReference type="EMBL" id="GFY62254.1"/>
    </source>
</evidence>
<accession>A0A8X7C8Y6</accession>
<proteinExistence type="predicted"/>
<comment type="caution">
    <text evidence="2">The sequence shown here is derived from an EMBL/GenBank/DDBJ whole genome shotgun (WGS) entry which is preliminary data.</text>
</comment>
<keyword evidence="1" id="KW-0175">Coiled coil</keyword>